<name>A0A3D8J009_9HELI</name>
<dbReference type="EMBL" id="NXLW01000019">
    <property type="protein sequence ID" value="RDU70495.1"/>
    <property type="molecule type" value="Genomic_DNA"/>
</dbReference>
<evidence type="ECO:0000313" key="4">
    <source>
        <dbReference type="Proteomes" id="UP000256424"/>
    </source>
</evidence>
<dbReference type="RefSeq" id="WP_104763359.1">
    <property type="nucleotide sequence ID" value="NZ_FZPM01000020.1"/>
</dbReference>
<feature type="coiled-coil region" evidence="1">
    <location>
        <begin position="44"/>
        <end position="78"/>
    </location>
</feature>
<feature type="region of interest" description="Disordered" evidence="2">
    <location>
        <begin position="1"/>
        <end position="24"/>
    </location>
</feature>
<sequence length="101" mass="11810">MEDSYHHSTAVNSNERQSPSSNMSLLSLINEVKTSLETHHTKKIEDLEYKILEKEETITILEREISAIKAQNEEKDLELFRLHEEINEGKRILEQLLHKLA</sequence>
<comment type="caution">
    <text evidence="3">The sequence shown here is derived from an EMBL/GenBank/DDBJ whole genome shotgun (WGS) entry which is preliminary data.</text>
</comment>
<evidence type="ECO:0000313" key="3">
    <source>
        <dbReference type="EMBL" id="RDU70495.1"/>
    </source>
</evidence>
<protein>
    <recommendedName>
        <fullName evidence="5">DUF904 domain-containing protein</fullName>
    </recommendedName>
</protein>
<dbReference type="OrthoDB" id="5330027at2"/>
<keyword evidence="4" id="KW-1185">Reference proteome</keyword>
<gene>
    <name evidence="3" type="ORF">CQA66_08005</name>
</gene>
<accession>A0A3D8J009</accession>
<proteinExistence type="predicted"/>
<keyword evidence="1" id="KW-0175">Coiled coil</keyword>
<feature type="compositionally biased region" description="Polar residues" evidence="2">
    <location>
        <begin position="7"/>
        <end position="24"/>
    </location>
</feature>
<dbReference type="Proteomes" id="UP000256424">
    <property type="component" value="Unassembled WGS sequence"/>
</dbReference>
<evidence type="ECO:0000256" key="1">
    <source>
        <dbReference type="SAM" id="Coils"/>
    </source>
</evidence>
<evidence type="ECO:0008006" key="5">
    <source>
        <dbReference type="Google" id="ProtNLM"/>
    </source>
</evidence>
<reference evidence="3 4" key="1">
    <citation type="submission" date="2018-04" db="EMBL/GenBank/DDBJ databases">
        <title>Novel Campyloabacter and Helicobacter Species and Strains.</title>
        <authorList>
            <person name="Mannion A.J."/>
            <person name="Shen Z."/>
            <person name="Fox J.G."/>
        </authorList>
    </citation>
    <scope>NUCLEOTIDE SEQUENCE [LARGE SCALE GENOMIC DNA]</scope>
    <source>
        <strain evidence="3 4">MIT 97-5075</strain>
    </source>
</reference>
<evidence type="ECO:0000256" key="2">
    <source>
        <dbReference type="SAM" id="MobiDB-lite"/>
    </source>
</evidence>
<dbReference type="AlphaFoldDB" id="A0A3D8J009"/>
<organism evidence="3 4">
    <name type="scientific">Helicobacter aurati</name>
    <dbReference type="NCBI Taxonomy" id="137778"/>
    <lineage>
        <taxon>Bacteria</taxon>
        <taxon>Pseudomonadati</taxon>
        <taxon>Campylobacterota</taxon>
        <taxon>Epsilonproteobacteria</taxon>
        <taxon>Campylobacterales</taxon>
        <taxon>Helicobacteraceae</taxon>
        <taxon>Helicobacter</taxon>
    </lineage>
</organism>